<gene>
    <name evidence="2" type="ORF">PGLA1383_LOCUS9446</name>
</gene>
<dbReference type="SUPFAM" id="SSF48403">
    <property type="entry name" value="Ankyrin repeat"/>
    <property type="match status" value="1"/>
</dbReference>
<dbReference type="EMBL" id="CAJNNV010004426">
    <property type="protein sequence ID" value="CAE8590730.1"/>
    <property type="molecule type" value="Genomic_DNA"/>
</dbReference>
<sequence>ELAERQERDAAVAAFLKQNGFSGVNTAKKSMMSSTYPLIKAAELGNEKLVAMLIKSGADVTLKNSSGKTAAEVAQKMDKNRSHAKVISALSAGGAGGA</sequence>
<accession>A0A813DNJ1</accession>
<feature type="non-terminal residue" evidence="2">
    <location>
        <position position="1"/>
    </location>
</feature>
<protein>
    <recommendedName>
        <fullName evidence="4">Ankyrin repeat domain-containing protein</fullName>
    </recommendedName>
</protein>
<name>A0A813DNJ1_POLGL</name>
<evidence type="ECO:0000256" key="1">
    <source>
        <dbReference type="PROSITE-ProRule" id="PRU00023"/>
    </source>
</evidence>
<keyword evidence="1" id="KW-0040">ANK repeat</keyword>
<proteinExistence type="predicted"/>
<comment type="caution">
    <text evidence="2">The sequence shown here is derived from an EMBL/GenBank/DDBJ whole genome shotgun (WGS) entry which is preliminary data.</text>
</comment>
<dbReference type="PROSITE" id="PS50297">
    <property type="entry name" value="ANK_REP_REGION"/>
    <property type="match status" value="1"/>
</dbReference>
<organism evidence="2 3">
    <name type="scientific">Polarella glacialis</name>
    <name type="common">Dinoflagellate</name>
    <dbReference type="NCBI Taxonomy" id="89957"/>
    <lineage>
        <taxon>Eukaryota</taxon>
        <taxon>Sar</taxon>
        <taxon>Alveolata</taxon>
        <taxon>Dinophyceae</taxon>
        <taxon>Suessiales</taxon>
        <taxon>Suessiaceae</taxon>
        <taxon>Polarella</taxon>
    </lineage>
</organism>
<dbReference type="Proteomes" id="UP000654075">
    <property type="component" value="Unassembled WGS sequence"/>
</dbReference>
<dbReference type="InterPro" id="IPR002110">
    <property type="entry name" value="Ankyrin_rpt"/>
</dbReference>
<reference evidence="2" key="1">
    <citation type="submission" date="2021-02" db="EMBL/GenBank/DDBJ databases">
        <authorList>
            <person name="Dougan E. K."/>
            <person name="Rhodes N."/>
            <person name="Thang M."/>
            <person name="Chan C."/>
        </authorList>
    </citation>
    <scope>NUCLEOTIDE SEQUENCE</scope>
</reference>
<dbReference type="Gene3D" id="1.25.40.20">
    <property type="entry name" value="Ankyrin repeat-containing domain"/>
    <property type="match status" value="1"/>
</dbReference>
<dbReference type="AlphaFoldDB" id="A0A813DNJ1"/>
<dbReference type="Pfam" id="PF00023">
    <property type="entry name" value="Ank"/>
    <property type="match status" value="1"/>
</dbReference>
<evidence type="ECO:0000313" key="3">
    <source>
        <dbReference type="Proteomes" id="UP000654075"/>
    </source>
</evidence>
<evidence type="ECO:0000313" key="2">
    <source>
        <dbReference type="EMBL" id="CAE8590730.1"/>
    </source>
</evidence>
<keyword evidence="3" id="KW-1185">Reference proteome</keyword>
<dbReference type="InterPro" id="IPR036770">
    <property type="entry name" value="Ankyrin_rpt-contain_sf"/>
</dbReference>
<feature type="repeat" description="ANK" evidence="1">
    <location>
        <begin position="33"/>
        <end position="65"/>
    </location>
</feature>
<dbReference type="PROSITE" id="PS50088">
    <property type="entry name" value="ANK_REPEAT"/>
    <property type="match status" value="1"/>
</dbReference>
<dbReference type="OrthoDB" id="194358at2759"/>
<evidence type="ECO:0008006" key="4">
    <source>
        <dbReference type="Google" id="ProtNLM"/>
    </source>
</evidence>